<dbReference type="PIRSF" id="PIRSF008546">
    <property type="entry name" value="UCP008546"/>
    <property type="match status" value="1"/>
</dbReference>
<dbReference type="EMBL" id="JACHOB010000001">
    <property type="protein sequence ID" value="MBB4658342.1"/>
    <property type="molecule type" value="Genomic_DNA"/>
</dbReference>
<proteinExistence type="predicted"/>
<reference evidence="1 2" key="1">
    <citation type="submission" date="2020-08" db="EMBL/GenBank/DDBJ databases">
        <title>Genomic Encyclopedia of Type Strains, Phase IV (KMG-IV): sequencing the most valuable type-strain genomes for metagenomic binning, comparative biology and taxonomic classification.</title>
        <authorList>
            <person name="Goeker M."/>
        </authorList>
    </citation>
    <scope>NUCLEOTIDE SEQUENCE [LARGE SCALE GENOMIC DNA]</scope>
    <source>
        <strain evidence="1 2">DSM 102850</strain>
    </source>
</reference>
<organism evidence="1 2">
    <name type="scientific">Parvularcula dongshanensis</name>
    <dbReference type="NCBI Taxonomy" id="1173995"/>
    <lineage>
        <taxon>Bacteria</taxon>
        <taxon>Pseudomonadati</taxon>
        <taxon>Pseudomonadota</taxon>
        <taxon>Alphaproteobacteria</taxon>
        <taxon>Parvularculales</taxon>
        <taxon>Parvularculaceae</taxon>
        <taxon>Parvularcula</taxon>
    </lineage>
</organism>
<dbReference type="AlphaFoldDB" id="A0A840I243"/>
<name>A0A840I243_9PROT</name>
<sequence>MSIRGDDPYDLERFVDAQLPAYARALGELRGGEKQTHWIWYIFPQIAGLGSSPTAQRFAIKSLEEAAAYLAHDVLGARLRECTEAVLAHEGRSANAIFGHPDDLKFKSSMTLFERAAAEPDLYARALDTFYGGERDAETLKRL</sequence>
<keyword evidence="2" id="KW-1185">Reference proteome</keyword>
<dbReference type="RefSeq" id="WP_183816097.1">
    <property type="nucleotide sequence ID" value="NZ_JACHOB010000001.1"/>
</dbReference>
<evidence type="ECO:0000313" key="2">
    <source>
        <dbReference type="Proteomes" id="UP000563524"/>
    </source>
</evidence>
<protein>
    <submittedName>
        <fullName evidence="1">Uncharacterized protein (DUF1810 family)</fullName>
    </submittedName>
</protein>
<dbReference type="Pfam" id="PF08837">
    <property type="entry name" value="DUF1810"/>
    <property type="match status" value="1"/>
</dbReference>
<dbReference type="Gene3D" id="1.25.40.380">
    <property type="entry name" value="Protein of unknown function DUF1810"/>
    <property type="match status" value="1"/>
</dbReference>
<dbReference type="Proteomes" id="UP000563524">
    <property type="component" value="Unassembled WGS sequence"/>
</dbReference>
<dbReference type="InterPro" id="IPR036287">
    <property type="entry name" value="Rv1873-like_sf"/>
</dbReference>
<gene>
    <name evidence="1" type="ORF">GGQ59_000842</name>
</gene>
<accession>A0A840I243</accession>
<dbReference type="SUPFAM" id="SSF140736">
    <property type="entry name" value="Rv1873-like"/>
    <property type="match status" value="1"/>
</dbReference>
<dbReference type="InterPro" id="IPR014937">
    <property type="entry name" value="DUF1810"/>
</dbReference>
<comment type="caution">
    <text evidence="1">The sequence shown here is derived from an EMBL/GenBank/DDBJ whole genome shotgun (WGS) entry which is preliminary data.</text>
</comment>
<evidence type="ECO:0000313" key="1">
    <source>
        <dbReference type="EMBL" id="MBB4658342.1"/>
    </source>
</evidence>